<organism evidence="2 3">
    <name type="scientific">Meloidogyne enterolobii</name>
    <name type="common">Root-knot nematode worm</name>
    <name type="synonym">Meloidogyne mayaguensis</name>
    <dbReference type="NCBI Taxonomy" id="390850"/>
    <lineage>
        <taxon>Eukaryota</taxon>
        <taxon>Metazoa</taxon>
        <taxon>Ecdysozoa</taxon>
        <taxon>Nematoda</taxon>
        <taxon>Chromadorea</taxon>
        <taxon>Rhabditida</taxon>
        <taxon>Tylenchina</taxon>
        <taxon>Tylenchomorpha</taxon>
        <taxon>Tylenchoidea</taxon>
        <taxon>Meloidogynidae</taxon>
        <taxon>Meloidogyninae</taxon>
        <taxon>Meloidogyne</taxon>
    </lineage>
</organism>
<dbReference type="Proteomes" id="UP000580250">
    <property type="component" value="Unassembled WGS sequence"/>
</dbReference>
<sequence>MHIFAYFGTLVHICAYFGKFCIFWSYFWIFRCKYMRILGDFPCMAIPSYMLYIIYIFFSERCSLSIKYYK</sequence>
<keyword evidence="1" id="KW-0812">Transmembrane</keyword>
<comment type="caution">
    <text evidence="2">The sequence shown here is derived from an EMBL/GenBank/DDBJ whole genome shotgun (WGS) entry which is preliminary data.</text>
</comment>
<dbReference type="AlphaFoldDB" id="A0A6V7W0Z0"/>
<proteinExistence type="predicted"/>
<evidence type="ECO:0000256" key="1">
    <source>
        <dbReference type="SAM" id="Phobius"/>
    </source>
</evidence>
<gene>
    <name evidence="2" type="ORF">MENT_LOCUS32803</name>
</gene>
<keyword evidence="1" id="KW-0472">Membrane</keyword>
<evidence type="ECO:0000313" key="2">
    <source>
        <dbReference type="EMBL" id="CAD2180709.1"/>
    </source>
</evidence>
<keyword evidence="1" id="KW-1133">Transmembrane helix</keyword>
<feature type="transmembrane region" description="Helical" evidence="1">
    <location>
        <begin position="41"/>
        <end position="58"/>
    </location>
</feature>
<reference evidence="2 3" key="1">
    <citation type="submission" date="2020-08" db="EMBL/GenBank/DDBJ databases">
        <authorList>
            <person name="Koutsovoulos G."/>
            <person name="Danchin GJ E."/>
        </authorList>
    </citation>
    <scope>NUCLEOTIDE SEQUENCE [LARGE SCALE GENOMIC DNA]</scope>
</reference>
<accession>A0A6V7W0Z0</accession>
<evidence type="ECO:0000313" key="3">
    <source>
        <dbReference type="Proteomes" id="UP000580250"/>
    </source>
</evidence>
<feature type="transmembrane region" description="Helical" evidence="1">
    <location>
        <begin position="6"/>
        <end position="29"/>
    </location>
</feature>
<dbReference type="EMBL" id="CAJEWN010000378">
    <property type="protein sequence ID" value="CAD2180709.1"/>
    <property type="molecule type" value="Genomic_DNA"/>
</dbReference>
<protein>
    <submittedName>
        <fullName evidence="2">Uncharacterized protein</fullName>
    </submittedName>
</protein>
<name>A0A6V7W0Z0_MELEN</name>